<keyword evidence="2" id="KW-0472">Membrane</keyword>
<name>A0A538T6I0_UNCEI</name>
<organism evidence="3 4">
    <name type="scientific">Eiseniibacteriota bacterium</name>
    <dbReference type="NCBI Taxonomy" id="2212470"/>
    <lineage>
        <taxon>Bacteria</taxon>
        <taxon>Candidatus Eiseniibacteriota</taxon>
    </lineage>
</organism>
<accession>A0A538T6I0</accession>
<dbReference type="Proteomes" id="UP000320913">
    <property type="component" value="Unassembled WGS sequence"/>
</dbReference>
<evidence type="ECO:0000256" key="1">
    <source>
        <dbReference type="SAM" id="MobiDB-lite"/>
    </source>
</evidence>
<keyword evidence="2" id="KW-0812">Transmembrane</keyword>
<evidence type="ECO:0008006" key="5">
    <source>
        <dbReference type="Google" id="ProtNLM"/>
    </source>
</evidence>
<keyword evidence="2" id="KW-1133">Transmembrane helix</keyword>
<feature type="transmembrane region" description="Helical" evidence="2">
    <location>
        <begin position="33"/>
        <end position="50"/>
    </location>
</feature>
<proteinExistence type="predicted"/>
<protein>
    <recommendedName>
        <fullName evidence="5">DUF3098 domain-containing protein</fullName>
    </recommendedName>
</protein>
<evidence type="ECO:0000313" key="3">
    <source>
        <dbReference type="EMBL" id="TMQ59228.1"/>
    </source>
</evidence>
<evidence type="ECO:0000256" key="2">
    <source>
        <dbReference type="SAM" id="Phobius"/>
    </source>
</evidence>
<feature type="transmembrane region" description="Helical" evidence="2">
    <location>
        <begin position="56"/>
        <end position="76"/>
    </location>
</feature>
<comment type="caution">
    <text evidence="3">The sequence shown here is derived from an EMBL/GenBank/DDBJ whole genome shotgun (WGS) entry which is preliminary data.</text>
</comment>
<sequence length="77" mass="8267">MPTPSEIRRQRRGPGQRPAEPPDVDLPFGKKNYMLFGVAALVIIAGYVALSKGSITVAPILLLLGYLVLIPIAILAK</sequence>
<evidence type="ECO:0000313" key="4">
    <source>
        <dbReference type="Proteomes" id="UP000320913"/>
    </source>
</evidence>
<gene>
    <name evidence="3" type="ORF">E6K75_04410</name>
</gene>
<dbReference type="EMBL" id="VBOV01000106">
    <property type="protein sequence ID" value="TMQ59228.1"/>
    <property type="molecule type" value="Genomic_DNA"/>
</dbReference>
<reference evidence="3 4" key="1">
    <citation type="journal article" date="2019" name="Nat. Microbiol.">
        <title>Mediterranean grassland soil C-N compound turnover is dependent on rainfall and depth, and is mediated by genomically divergent microorganisms.</title>
        <authorList>
            <person name="Diamond S."/>
            <person name="Andeer P.F."/>
            <person name="Li Z."/>
            <person name="Crits-Christoph A."/>
            <person name="Burstein D."/>
            <person name="Anantharaman K."/>
            <person name="Lane K.R."/>
            <person name="Thomas B.C."/>
            <person name="Pan C."/>
            <person name="Northen T.R."/>
            <person name="Banfield J.F."/>
        </authorList>
    </citation>
    <scope>NUCLEOTIDE SEQUENCE [LARGE SCALE GENOMIC DNA]</scope>
    <source>
        <strain evidence="3">WS_5</strain>
    </source>
</reference>
<dbReference type="AlphaFoldDB" id="A0A538T6I0"/>
<feature type="region of interest" description="Disordered" evidence="1">
    <location>
        <begin position="1"/>
        <end position="25"/>
    </location>
</feature>